<evidence type="ECO:0000256" key="7">
    <source>
        <dbReference type="ARBA" id="ARBA00025067"/>
    </source>
</evidence>
<dbReference type="Gene3D" id="3.40.430.10">
    <property type="entry name" value="Dihydrofolate Reductase, subunit A"/>
    <property type="match status" value="1"/>
</dbReference>
<dbReference type="PROSITE" id="PS00075">
    <property type="entry name" value="DHFR_1"/>
    <property type="match status" value="1"/>
</dbReference>
<dbReference type="GO" id="GO:0046452">
    <property type="term" value="P:dihydrofolate metabolic process"/>
    <property type="evidence" value="ECO:0007669"/>
    <property type="project" value="TreeGrafter"/>
</dbReference>
<reference evidence="9 10" key="1">
    <citation type="submission" date="2020-06" db="EMBL/GenBank/DDBJ databases">
        <title>Interaction of electrochemicaly active bacteria, Geobacter bremensis R4 on different carbon anode.</title>
        <authorList>
            <person name="Meng L."/>
            <person name="Yoshida N."/>
        </authorList>
    </citation>
    <scope>NUCLEOTIDE SEQUENCE [LARGE SCALE GENOMIC DNA]</scope>
    <source>
        <strain evidence="9 10">R4</strain>
    </source>
</reference>
<dbReference type="GO" id="GO:0005829">
    <property type="term" value="C:cytosol"/>
    <property type="evidence" value="ECO:0007669"/>
    <property type="project" value="TreeGrafter"/>
</dbReference>
<keyword evidence="10" id="KW-1185">Reference proteome</keyword>
<evidence type="ECO:0000256" key="2">
    <source>
        <dbReference type="ARBA" id="ARBA00009539"/>
    </source>
</evidence>
<evidence type="ECO:0000313" key="9">
    <source>
        <dbReference type="EMBL" id="BCG46673.1"/>
    </source>
</evidence>
<dbReference type="UniPathway" id="UPA00077">
    <property type="reaction ID" value="UER00158"/>
</dbReference>
<evidence type="ECO:0000256" key="1">
    <source>
        <dbReference type="ARBA" id="ARBA00004903"/>
    </source>
</evidence>
<evidence type="ECO:0000256" key="5">
    <source>
        <dbReference type="ARBA" id="ARBA00022857"/>
    </source>
</evidence>
<evidence type="ECO:0000313" key="10">
    <source>
        <dbReference type="Proteomes" id="UP000515472"/>
    </source>
</evidence>
<dbReference type="AlphaFoldDB" id="A0A6S6LYM0"/>
<dbReference type="InterPro" id="IPR011990">
    <property type="entry name" value="TPR-like_helical_dom_sf"/>
</dbReference>
<gene>
    <name evidence="9" type="ORF">GEOBRER4_n1482</name>
</gene>
<dbReference type="PROSITE" id="PS51330">
    <property type="entry name" value="DHFR_2"/>
    <property type="match status" value="1"/>
</dbReference>
<evidence type="ECO:0000256" key="4">
    <source>
        <dbReference type="ARBA" id="ARBA00022563"/>
    </source>
</evidence>
<dbReference type="EMBL" id="AP023213">
    <property type="protein sequence ID" value="BCG46673.1"/>
    <property type="molecule type" value="Genomic_DNA"/>
</dbReference>
<protein>
    <recommendedName>
        <fullName evidence="3">dihydrofolate reductase</fullName>
        <ecNumber evidence="3">1.5.1.3</ecNumber>
    </recommendedName>
</protein>
<accession>A0A6S6LYM0</accession>
<dbReference type="PANTHER" id="PTHR48069:SF3">
    <property type="entry name" value="DIHYDROFOLATE REDUCTASE"/>
    <property type="match status" value="1"/>
</dbReference>
<keyword evidence="5" id="KW-0521">NADP</keyword>
<name>A0A6S6LYM0_9BACT</name>
<dbReference type="PANTHER" id="PTHR48069">
    <property type="entry name" value="DIHYDROFOLATE REDUCTASE"/>
    <property type="match status" value="1"/>
</dbReference>
<dbReference type="Pfam" id="PF00186">
    <property type="entry name" value="DHFR_1"/>
    <property type="match status" value="1"/>
</dbReference>
<keyword evidence="4" id="KW-0554">One-carbon metabolism</keyword>
<dbReference type="KEGG" id="gbn:GEOBRER4_14230"/>
<dbReference type="SUPFAM" id="SSF48452">
    <property type="entry name" value="TPR-like"/>
    <property type="match status" value="1"/>
</dbReference>
<dbReference type="GO" id="GO:0004146">
    <property type="term" value="F:dihydrofolate reductase activity"/>
    <property type="evidence" value="ECO:0007669"/>
    <property type="project" value="UniProtKB-EC"/>
</dbReference>
<dbReference type="InterPro" id="IPR012259">
    <property type="entry name" value="DHFR"/>
</dbReference>
<dbReference type="PRINTS" id="PR00070">
    <property type="entry name" value="DHFR"/>
</dbReference>
<sequence length="306" mass="34042">MIISTIAAMSDNRVIGADGRLPWNIPSDLTRFRSITMGHAVIMGRKTYESIGQPLVGRRNIVLTRRGSQIEGCEIARNLHAAIAAAEGEEEVFICGGGEVFEEALPLCQRVYLTIVHGNYQGDVLFPELPAGFVELHREEFPDTTPPSSFVVMEKVERVEAGVDAQQLRRKGREALNRQLFFLARRCFEQAQTLEENPETASDLAFSLIKSGGEARQAREMAEKALWQEPKNIRIILNTGRVLILSGDKSKGLDTLRKGVKAGGGPEFLAELARCGTRKLQPIKSLPRSHPLNRYLGLMLHRMNLK</sequence>
<organism evidence="9 10">
    <name type="scientific">Citrifermentans bremense</name>
    <dbReference type="NCBI Taxonomy" id="60035"/>
    <lineage>
        <taxon>Bacteria</taxon>
        <taxon>Pseudomonadati</taxon>
        <taxon>Thermodesulfobacteriota</taxon>
        <taxon>Desulfuromonadia</taxon>
        <taxon>Geobacterales</taxon>
        <taxon>Geobacteraceae</taxon>
        <taxon>Citrifermentans</taxon>
    </lineage>
</organism>
<dbReference type="InterPro" id="IPR001796">
    <property type="entry name" value="DHFR_dom"/>
</dbReference>
<dbReference type="EC" id="1.5.1.3" evidence="3"/>
<dbReference type="Gene3D" id="1.25.40.10">
    <property type="entry name" value="Tetratricopeptide repeat domain"/>
    <property type="match status" value="1"/>
</dbReference>
<keyword evidence="6" id="KW-0560">Oxidoreductase</keyword>
<dbReference type="InterPro" id="IPR024072">
    <property type="entry name" value="DHFR-like_dom_sf"/>
</dbReference>
<dbReference type="GO" id="GO:0046655">
    <property type="term" value="P:folic acid metabolic process"/>
    <property type="evidence" value="ECO:0007669"/>
    <property type="project" value="TreeGrafter"/>
</dbReference>
<evidence type="ECO:0000256" key="6">
    <source>
        <dbReference type="ARBA" id="ARBA00023002"/>
    </source>
</evidence>
<feature type="domain" description="DHFR" evidence="8">
    <location>
        <begin position="2"/>
        <end position="155"/>
    </location>
</feature>
<evidence type="ECO:0000259" key="8">
    <source>
        <dbReference type="PROSITE" id="PS51330"/>
    </source>
</evidence>
<dbReference type="GO" id="GO:0050661">
    <property type="term" value="F:NADP binding"/>
    <property type="evidence" value="ECO:0007669"/>
    <property type="project" value="InterPro"/>
</dbReference>
<dbReference type="GO" id="GO:0006730">
    <property type="term" value="P:one-carbon metabolic process"/>
    <property type="evidence" value="ECO:0007669"/>
    <property type="project" value="UniProtKB-KW"/>
</dbReference>
<dbReference type="GO" id="GO:0046654">
    <property type="term" value="P:tetrahydrofolate biosynthetic process"/>
    <property type="evidence" value="ECO:0007669"/>
    <property type="project" value="UniProtKB-UniPathway"/>
</dbReference>
<comment type="pathway">
    <text evidence="1">Cofactor biosynthesis; tetrahydrofolate biosynthesis; 5,6,7,8-tetrahydrofolate from 7,8-dihydrofolate: step 1/1.</text>
</comment>
<evidence type="ECO:0000256" key="3">
    <source>
        <dbReference type="ARBA" id="ARBA00012856"/>
    </source>
</evidence>
<dbReference type="CDD" id="cd00209">
    <property type="entry name" value="DHFR"/>
    <property type="match status" value="1"/>
</dbReference>
<comment type="similarity">
    <text evidence="2">Belongs to the dihydrofolate reductase family.</text>
</comment>
<comment type="function">
    <text evidence="7">Key enzyme in folate metabolism. Catalyzes an essential reaction for de novo glycine and purine synthesis, and for DNA precursor synthesis.</text>
</comment>
<dbReference type="InterPro" id="IPR017925">
    <property type="entry name" value="DHFR_CS"/>
</dbReference>
<dbReference type="SUPFAM" id="SSF53597">
    <property type="entry name" value="Dihydrofolate reductase-like"/>
    <property type="match status" value="1"/>
</dbReference>
<dbReference type="Proteomes" id="UP000515472">
    <property type="component" value="Chromosome"/>
</dbReference>
<proteinExistence type="inferred from homology"/>